<organism evidence="1 2">
    <name type="scientific">Linderina macrospora</name>
    <dbReference type="NCBI Taxonomy" id="4868"/>
    <lineage>
        <taxon>Eukaryota</taxon>
        <taxon>Fungi</taxon>
        <taxon>Fungi incertae sedis</taxon>
        <taxon>Zoopagomycota</taxon>
        <taxon>Kickxellomycotina</taxon>
        <taxon>Kickxellomycetes</taxon>
        <taxon>Kickxellales</taxon>
        <taxon>Kickxellaceae</taxon>
        <taxon>Linderina</taxon>
    </lineage>
</organism>
<dbReference type="Proteomes" id="UP001150603">
    <property type="component" value="Unassembled WGS sequence"/>
</dbReference>
<reference evidence="1" key="1">
    <citation type="submission" date="2022-07" db="EMBL/GenBank/DDBJ databases">
        <title>Phylogenomic reconstructions and comparative analyses of Kickxellomycotina fungi.</title>
        <authorList>
            <person name="Reynolds N.K."/>
            <person name="Stajich J.E."/>
            <person name="Barry K."/>
            <person name="Grigoriev I.V."/>
            <person name="Crous P."/>
            <person name="Smith M.E."/>
        </authorList>
    </citation>
    <scope>NUCLEOTIDE SEQUENCE</scope>
    <source>
        <strain evidence="1">NRRL 5244</strain>
    </source>
</reference>
<gene>
    <name evidence="1" type="ORF">FBU59_002078</name>
</gene>
<evidence type="ECO:0000313" key="1">
    <source>
        <dbReference type="EMBL" id="KAJ1946236.1"/>
    </source>
</evidence>
<accession>A0ACC1JC43</accession>
<proteinExistence type="predicted"/>
<keyword evidence="2" id="KW-1185">Reference proteome</keyword>
<evidence type="ECO:0000313" key="2">
    <source>
        <dbReference type="Proteomes" id="UP001150603"/>
    </source>
</evidence>
<sequence length="353" mass="38479">MNWIRSLQRLDAFPKVDVAYQARTSSGGLLSVAVMLTMLFMFLSELRDYLRYKEVHSFTVDANVGQQLQINFGVTVAMPCAFIRVDVIDESGTNHYMGSGIEMLPVSKAEAFKRALGHSGINSLGDMHVHDIVAEAHRKQRGPAAVAEDRTLESACKVAGNVHVGKVSGVLHITAHGHGHGGAHVPHSMLNFTHHIDEMSFGPFYPSLVNPLDDTMHLATEHFAGFKYFISVVPTNYIDASGHYLPTNQYAVNEYYQGDMDHSLFDSRPPGIFFEYGIEPISVTIRERRGSFVTFVVRICAAVSGVFVTVGIIHSIMSAVASARRGKPSRSASTGLLGASTVTKADVDAPISL</sequence>
<dbReference type="EMBL" id="JANBPW010001084">
    <property type="protein sequence ID" value="KAJ1946236.1"/>
    <property type="molecule type" value="Genomic_DNA"/>
</dbReference>
<comment type="caution">
    <text evidence="1">The sequence shown here is derived from an EMBL/GenBank/DDBJ whole genome shotgun (WGS) entry which is preliminary data.</text>
</comment>
<protein>
    <submittedName>
        <fullName evidence="1">Uncharacterized protein</fullName>
    </submittedName>
</protein>
<name>A0ACC1JC43_9FUNG</name>